<name>A0ABQ9YIJ6_9EUKA</name>
<evidence type="ECO:0000256" key="1">
    <source>
        <dbReference type="SAM" id="MobiDB-lite"/>
    </source>
</evidence>
<organism evidence="2 3">
    <name type="scientific">Blattamonas nauphoetae</name>
    <dbReference type="NCBI Taxonomy" id="2049346"/>
    <lineage>
        <taxon>Eukaryota</taxon>
        <taxon>Metamonada</taxon>
        <taxon>Preaxostyla</taxon>
        <taxon>Oxymonadida</taxon>
        <taxon>Blattamonas</taxon>
    </lineage>
</organism>
<evidence type="ECO:0000313" key="2">
    <source>
        <dbReference type="EMBL" id="KAK2963588.1"/>
    </source>
</evidence>
<evidence type="ECO:0000313" key="3">
    <source>
        <dbReference type="Proteomes" id="UP001281761"/>
    </source>
</evidence>
<feature type="compositionally biased region" description="Low complexity" evidence="1">
    <location>
        <begin position="1"/>
        <end position="10"/>
    </location>
</feature>
<gene>
    <name evidence="2" type="ORF">BLNAU_1631</name>
</gene>
<keyword evidence="3" id="KW-1185">Reference proteome</keyword>
<protein>
    <submittedName>
        <fullName evidence="2">Uncharacterized protein</fullName>
    </submittedName>
</protein>
<feature type="region of interest" description="Disordered" evidence="1">
    <location>
        <begin position="1"/>
        <end position="23"/>
    </location>
</feature>
<proteinExistence type="predicted"/>
<comment type="caution">
    <text evidence="2">The sequence shown here is derived from an EMBL/GenBank/DDBJ whole genome shotgun (WGS) entry which is preliminary data.</text>
</comment>
<reference evidence="2 3" key="1">
    <citation type="journal article" date="2022" name="bioRxiv">
        <title>Genomics of Preaxostyla Flagellates Illuminates Evolutionary Transitions and the Path Towards Mitochondrial Loss.</title>
        <authorList>
            <person name="Novak L.V.F."/>
            <person name="Treitli S.C."/>
            <person name="Pyrih J."/>
            <person name="Halakuc P."/>
            <person name="Pipaliya S.V."/>
            <person name="Vacek V."/>
            <person name="Brzon O."/>
            <person name="Soukal P."/>
            <person name="Eme L."/>
            <person name="Dacks J.B."/>
            <person name="Karnkowska A."/>
            <person name="Elias M."/>
            <person name="Hampl V."/>
        </authorList>
    </citation>
    <scope>NUCLEOTIDE SEQUENCE [LARGE SCALE GENOMIC DNA]</scope>
    <source>
        <strain evidence="2">NAU3</strain>
        <tissue evidence="2">Gut</tissue>
    </source>
</reference>
<accession>A0ABQ9YIJ6</accession>
<sequence length="96" mass="10320">MKSPISDSIIPSPPTEKVVDGLPSVPTLHPHHNFFLAPGFPTPSLDVPCTHLLPHGGLLCGLCRLLESLTIAAEEVGTHMHRKRSVGKASRKKEKG</sequence>
<dbReference type="Proteomes" id="UP001281761">
    <property type="component" value="Unassembled WGS sequence"/>
</dbReference>
<dbReference type="EMBL" id="JARBJD010000006">
    <property type="protein sequence ID" value="KAK2963588.1"/>
    <property type="molecule type" value="Genomic_DNA"/>
</dbReference>